<organism evidence="2 3">
    <name type="scientific">Mycena pura</name>
    <dbReference type="NCBI Taxonomy" id="153505"/>
    <lineage>
        <taxon>Eukaryota</taxon>
        <taxon>Fungi</taxon>
        <taxon>Dikarya</taxon>
        <taxon>Basidiomycota</taxon>
        <taxon>Agaricomycotina</taxon>
        <taxon>Agaricomycetes</taxon>
        <taxon>Agaricomycetidae</taxon>
        <taxon>Agaricales</taxon>
        <taxon>Marasmiineae</taxon>
        <taxon>Mycenaceae</taxon>
        <taxon>Mycena</taxon>
    </lineage>
</organism>
<comment type="caution">
    <text evidence="2">The sequence shown here is derived from an EMBL/GenBank/DDBJ whole genome shotgun (WGS) entry which is preliminary data.</text>
</comment>
<proteinExistence type="predicted"/>
<protein>
    <submittedName>
        <fullName evidence="2">Uncharacterized protein</fullName>
    </submittedName>
</protein>
<dbReference type="EMBL" id="JARJCW010000018">
    <property type="protein sequence ID" value="KAJ7214960.1"/>
    <property type="molecule type" value="Genomic_DNA"/>
</dbReference>
<gene>
    <name evidence="2" type="ORF">GGX14DRAFT_392227</name>
</gene>
<evidence type="ECO:0000313" key="2">
    <source>
        <dbReference type="EMBL" id="KAJ7214960.1"/>
    </source>
</evidence>
<reference evidence="2" key="1">
    <citation type="submission" date="2023-03" db="EMBL/GenBank/DDBJ databases">
        <title>Massive genome expansion in bonnet fungi (Mycena s.s.) driven by repeated elements and novel gene families across ecological guilds.</title>
        <authorList>
            <consortium name="Lawrence Berkeley National Laboratory"/>
            <person name="Harder C.B."/>
            <person name="Miyauchi S."/>
            <person name="Viragh M."/>
            <person name="Kuo A."/>
            <person name="Thoen E."/>
            <person name="Andreopoulos B."/>
            <person name="Lu D."/>
            <person name="Skrede I."/>
            <person name="Drula E."/>
            <person name="Henrissat B."/>
            <person name="Morin E."/>
            <person name="Kohler A."/>
            <person name="Barry K."/>
            <person name="LaButti K."/>
            <person name="Morin E."/>
            <person name="Salamov A."/>
            <person name="Lipzen A."/>
            <person name="Mereny Z."/>
            <person name="Hegedus B."/>
            <person name="Baldrian P."/>
            <person name="Stursova M."/>
            <person name="Weitz H."/>
            <person name="Taylor A."/>
            <person name="Grigoriev I.V."/>
            <person name="Nagy L.G."/>
            <person name="Martin F."/>
            <person name="Kauserud H."/>
        </authorList>
    </citation>
    <scope>NUCLEOTIDE SEQUENCE</scope>
    <source>
        <strain evidence="2">9144</strain>
    </source>
</reference>
<sequence length="390" mass="42219">MDANPHAERVCAHSLRNPRRSRHLRARCGAAHWHALAARAATLSLHSAALPPAAYALLVREFAMMTIAYAADVHGPRFPALPGGADAQRVHAGSKGRDHQTSSVNDHSHLKGSKTRRCASVNALRAEGGSEGLDNTSVKLQPYEIRSERRLSGGTNPCRFWASCLLPCKAESEHAAASASGERNLANILQPAASTSLPQRRSLKAPSPPQALCLNPQAFCLKRQALRLKFQVKSSASSPPPPQVLRLKLQALRIASPRLTPPSQRSCFFTTSRSPPEHYYTLYAVVAETRCLRTSPGSHAAPDSLAARGVRPLSLGRARALLARAASRAAPDSLATRVWVRRRKFAAGVGSRCGEWLQMRKDAAQISIGEDAAWCTWAVCAAALFQYYVL</sequence>
<evidence type="ECO:0000256" key="1">
    <source>
        <dbReference type="SAM" id="MobiDB-lite"/>
    </source>
</evidence>
<feature type="region of interest" description="Disordered" evidence="1">
    <location>
        <begin position="82"/>
        <end position="116"/>
    </location>
</feature>
<name>A0AAD6YHZ3_9AGAR</name>
<dbReference type="AlphaFoldDB" id="A0AAD6YHZ3"/>
<accession>A0AAD6YHZ3</accession>
<dbReference type="Proteomes" id="UP001219525">
    <property type="component" value="Unassembled WGS sequence"/>
</dbReference>
<keyword evidence="3" id="KW-1185">Reference proteome</keyword>
<evidence type="ECO:0000313" key="3">
    <source>
        <dbReference type="Proteomes" id="UP001219525"/>
    </source>
</evidence>